<dbReference type="AlphaFoldDB" id="A0A8S8ZA10"/>
<protein>
    <submittedName>
        <fullName evidence="2">Uncharacterized protein</fullName>
    </submittedName>
</protein>
<feature type="region of interest" description="Disordered" evidence="1">
    <location>
        <begin position="100"/>
        <end position="121"/>
    </location>
</feature>
<feature type="region of interest" description="Disordered" evidence="1">
    <location>
        <begin position="1"/>
        <end position="42"/>
    </location>
</feature>
<sequence>MDISNDEPGATETALSTGPVRGTKRQHDDSDQDNAIDDSQIYKRQRINDETTIVGIWGLNNLDDPANFFTANLDTAEPNRDHRTLINEEREMLLALGFQLDDDPGPETNVPNSESYDGEANPTAVPLDPATEYTNPADPNHIGEWEYQDWMSMSFEDLFANPAWDYPQDPLLGLQPYDPAPWLLDENLPISSEPDAPTVELQAEDIGVVKGFGEQFLNPNGTSEARIEDAQQTEHTGGLDLLDEHLCNSDVTFEVNVENVGQIEHTNGLEVLDENLFSPDTTSDSLFTGGQTTEPTFLSSPDCAAHGLGDCHPPPPEQIFGQTGYSNAVFEPDLWQLAAAPNKVGTGELHDDKPASNYPFEHLESSAAQDGDETQVKE</sequence>
<name>A0A8S8ZA10_SORMA</name>
<evidence type="ECO:0000313" key="3">
    <source>
        <dbReference type="Proteomes" id="UP000433876"/>
    </source>
</evidence>
<accession>A0A8S8ZA10</accession>
<reference evidence="2 3" key="1">
    <citation type="submission" date="2017-07" db="EMBL/GenBank/DDBJ databases">
        <title>Genome sequence of the Sordaria macrospora wild type strain R19027.</title>
        <authorList>
            <person name="Nowrousian M."/>
            <person name="Teichert I."/>
            <person name="Kueck U."/>
        </authorList>
    </citation>
    <scope>NUCLEOTIDE SEQUENCE [LARGE SCALE GENOMIC DNA]</scope>
    <source>
        <strain evidence="2 3">R19027</strain>
        <tissue evidence="2">Mycelium</tissue>
    </source>
</reference>
<gene>
    <name evidence="2" type="ORF">SMACR_00063</name>
</gene>
<dbReference type="VEuPathDB" id="FungiDB:SMAC_00063"/>
<feature type="region of interest" description="Disordered" evidence="1">
    <location>
        <begin position="344"/>
        <end position="378"/>
    </location>
</feature>
<organism evidence="2 3">
    <name type="scientific">Sordaria macrospora</name>
    <dbReference type="NCBI Taxonomy" id="5147"/>
    <lineage>
        <taxon>Eukaryota</taxon>
        <taxon>Fungi</taxon>
        <taxon>Dikarya</taxon>
        <taxon>Ascomycota</taxon>
        <taxon>Pezizomycotina</taxon>
        <taxon>Sordariomycetes</taxon>
        <taxon>Sordariomycetidae</taxon>
        <taxon>Sordariales</taxon>
        <taxon>Sordariaceae</taxon>
        <taxon>Sordaria</taxon>
    </lineage>
</organism>
<proteinExistence type="predicted"/>
<evidence type="ECO:0000313" key="2">
    <source>
        <dbReference type="EMBL" id="KAA8623974.1"/>
    </source>
</evidence>
<dbReference type="Proteomes" id="UP000433876">
    <property type="component" value="Unassembled WGS sequence"/>
</dbReference>
<dbReference type="EMBL" id="NMPR01000284">
    <property type="protein sequence ID" value="KAA8623974.1"/>
    <property type="molecule type" value="Genomic_DNA"/>
</dbReference>
<comment type="caution">
    <text evidence="2">The sequence shown here is derived from an EMBL/GenBank/DDBJ whole genome shotgun (WGS) entry which is preliminary data.</text>
</comment>
<evidence type="ECO:0000256" key="1">
    <source>
        <dbReference type="SAM" id="MobiDB-lite"/>
    </source>
</evidence>
<dbReference type="OMA" id="WTTLTIE"/>